<name>A0AAV4VK95_CAEEX</name>
<evidence type="ECO:0000313" key="2">
    <source>
        <dbReference type="Proteomes" id="UP001054945"/>
    </source>
</evidence>
<evidence type="ECO:0000313" key="1">
    <source>
        <dbReference type="EMBL" id="GIY70468.1"/>
    </source>
</evidence>
<dbReference type="AlphaFoldDB" id="A0AAV4VK95"/>
<sequence>MNKVVFHRPTKDLRQRIVADCATVTMILLPLTRRYGNCCRTSSYDSSCSERLILVKGLIKTKPQELTLKAERAI</sequence>
<protein>
    <submittedName>
        <fullName evidence="1">Uncharacterized protein</fullName>
    </submittedName>
</protein>
<accession>A0AAV4VK95</accession>
<keyword evidence="2" id="KW-1185">Reference proteome</keyword>
<proteinExistence type="predicted"/>
<comment type="caution">
    <text evidence="1">The sequence shown here is derived from an EMBL/GenBank/DDBJ whole genome shotgun (WGS) entry which is preliminary data.</text>
</comment>
<dbReference type="Proteomes" id="UP001054945">
    <property type="component" value="Unassembled WGS sequence"/>
</dbReference>
<gene>
    <name evidence="1" type="ORF">CEXT_64961</name>
</gene>
<organism evidence="1 2">
    <name type="scientific">Caerostris extrusa</name>
    <name type="common">Bark spider</name>
    <name type="synonym">Caerostris bankana</name>
    <dbReference type="NCBI Taxonomy" id="172846"/>
    <lineage>
        <taxon>Eukaryota</taxon>
        <taxon>Metazoa</taxon>
        <taxon>Ecdysozoa</taxon>
        <taxon>Arthropoda</taxon>
        <taxon>Chelicerata</taxon>
        <taxon>Arachnida</taxon>
        <taxon>Araneae</taxon>
        <taxon>Araneomorphae</taxon>
        <taxon>Entelegynae</taxon>
        <taxon>Araneoidea</taxon>
        <taxon>Araneidae</taxon>
        <taxon>Caerostris</taxon>
    </lineage>
</organism>
<dbReference type="EMBL" id="BPLR01014670">
    <property type="protein sequence ID" value="GIY70468.1"/>
    <property type="molecule type" value="Genomic_DNA"/>
</dbReference>
<reference evidence="1 2" key="1">
    <citation type="submission" date="2021-06" db="EMBL/GenBank/DDBJ databases">
        <title>Caerostris extrusa draft genome.</title>
        <authorList>
            <person name="Kono N."/>
            <person name="Arakawa K."/>
        </authorList>
    </citation>
    <scope>NUCLEOTIDE SEQUENCE [LARGE SCALE GENOMIC DNA]</scope>
</reference>